<gene>
    <name evidence="1" type="ORF">L1987_64739</name>
</gene>
<reference evidence="2" key="1">
    <citation type="journal article" date="2022" name="Mol. Ecol. Resour.">
        <title>The genomes of chicory, endive, great burdock and yacon provide insights into Asteraceae palaeo-polyploidization history and plant inulin production.</title>
        <authorList>
            <person name="Fan W."/>
            <person name="Wang S."/>
            <person name="Wang H."/>
            <person name="Wang A."/>
            <person name="Jiang F."/>
            <person name="Liu H."/>
            <person name="Zhao H."/>
            <person name="Xu D."/>
            <person name="Zhang Y."/>
        </authorList>
    </citation>
    <scope>NUCLEOTIDE SEQUENCE [LARGE SCALE GENOMIC DNA]</scope>
    <source>
        <strain evidence="2">cv. Yunnan</strain>
    </source>
</reference>
<evidence type="ECO:0000313" key="1">
    <source>
        <dbReference type="EMBL" id="KAI3724970.1"/>
    </source>
</evidence>
<organism evidence="1 2">
    <name type="scientific">Smallanthus sonchifolius</name>
    <dbReference type="NCBI Taxonomy" id="185202"/>
    <lineage>
        <taxon>Eukaryota</taxon>
        <taxon>Viridiplantae</taxon>
        <taxon>Streptophyta</taxon>
        <taxon>Embryophyta</taxon>
        <taxon>Tracheophyta</taxon>
        <taxon>Spermatophyta</taxon>
        <taxon>Magnoliopsida</taxon>
        <taxon>eudicotyledons</taxon>
        <taxon>Gunneridae</taxon>
        <taxon>Pentapetalae</taxon>
        <taxon>asterids</taxon>
        <taxon>campanulids</taxon>
        <taxon>Asterales</taxon>
        <taxon>Asteraceae</taxon>
        <taxon>Asteroideae</taxon>
        <taxon>Heliantheae alliance</taxon>
        <taxon>Millerieae</taxon>
        <taxon>Smallanthus</taxon>
    </lineage>
</organism>
<dbReference type="Proteomes" id="UP001056120">
    <property type="component" value="Linkage Group LG22"/>
</dbReference>
<dbReference type="EMBL" id="CM042039">
    <property type="protein sequence ID" value="KAI3724970.1"/>
    <property type="molecule type" value="Genomic_DNA"/>
</dbReference>
<reference evidence="1 2" key="2">
    <citation type="journal article" date="2022" name="Mol. Ecol. Resour.">
        <title>The genomes of chicory, endive, great burdock and yacon provide insights into Asteraceae paleo-polyploidization history and plant inulin production.</title>
        <authorList>
            <person name="Fan W."/>
            <person name="Wang S."/>
            <person name="Wang H."/>
            <person name="Wang A."/>
            <person name="Jiang F."/>
            <person name="Liu H."/>
            <person name="Zhao H."/>
            <person name="Xu D."/>
            <person name="Zhang Y."/>
        </authorList>
    </citation>
    <scope>NUCLEOTIDE SEQUENCE [LARGE SCALE GENOMIC DNA]</scope>
    <source>
        <strain evidence="2">cv. Yunnan</strain>
        <tissue evidence="1">Leaves</tissue>
    </source>
</reference>
<proteinExistence type="predicted"/>
<name>A0ACB9BSJ2_9ASTR</name>
<protein>
    <submittedName>
        <fullName evidence="1">Uncharacterized protein</fullName>
    </submittedName>
</protein>
<accession>A0ACB9BSJ2</accession>
<comment type="caution">
    <text evidence="1">The sequence shown here is derived from an EMBL/GenBank/DDBJ whole genome shotgun (WGS) entry which is preliminary data.</text>
</comment>
<evidence type="ECO:0000313" key="2">
    <source>
        <dbReference type="Proteomes" id="UP001056120"/>
    </source>
</evidence>
<keyword evidence="2" id="KW-1185">Reference proteome</keyword>
<sequence>MAASKLMIVVVVMAIASFRLPSTVAQTSHVVGDTTGWTIPPGGNATYITWASSQTFTVGDTLVFNFATNAHDVAEVREEAYGPCTTANPISTNNTGPAILTLTRPGNHYYICTFGTHCQAGQKLTITVAESSTTPAPPGSTTPPSPPAPSSASSFTAVVPITFLAAALAFFY</sequence>